<dbReference type="Gene3D" id="2.30.40.10">
    <property type="entry name" value="Urease, subunit C, domain 1"/>
    <property type="match status" value="1"/>
</dbReference>
<evidence type="ECO:0000313" key="10">
    <source>
        <dbReference type="Proteomes" id="UP000192872"/>
    </source>
</evidence>
<comment type="pathway">
    <text evidence="7">Amino-acid degradation; L-histidine degradation into L-glutamate; N-formimidoyl-L-glutamate from L-histidine: step 3/3.</text>
</comment>
<evidence type="ECO:0000256" key="3">
    <source>
        <dbReference type="ARBA" id="ARBA00022801"/>
    </source>
</evidence>
<feature type="binding site" evidence="7">
    <location>
        <position position="317"/>
    </location>
    <ligand>
        <name>Fe(3+)</name>
        <dbReference type="ChEBI" id="CHEBI:29034"/>
    </ligand>
</feature>
<feature type="binding site" evidence="7">
    <location>
        <position position="81"/>
    </location>
    <ligand>
        <name>4-imidazolone-5-propanoate</name>
        <dbReference type="ChEBI" id="CHEBI:77893"/>
    </ligand>
</feature>
<dbReference type="RefSeq" id="WP_376799780.1">
    <property type="nucleotide sequence ID" value="NZ_DBNB01000008.1"/>
</dbReference>
<dbReference type="CDD" id="cd01296">
    <property type="entry name" value="Imidazolone-5PH"/>
    <property type="match status" value="1"/>
</dbReference>
<evidence type="ECO:0000259" key="8">
    <source>
        <dbReference type="Pfam" id="PF01979"/>
    </source>
</evidence>
<dbReference type="HAMAP" id="MF_00372">
    <property type="entry name" value="HutI"/>
    <property type="match status" value="1"/>
</dbReference>
<feature type="binding site" evidence="7">
    <location>
        <position position="242"/>
    </location>
    <ligand>
        <name>Fe(3+)</name>
        <dbReference type="ChEBI" id="CHEBI:29034"/>
    </ligand>
</feature>
<feature type="domain" description="Amidohydrolase-related" evidence="8">
    <location>
        <begin position="63"/>
        <end position="378"/>
    </location>
</feature>
<dbReference type="Gene3D" id="3.20.20.140">
    <property type="entry name" value="Metal-dependent hydrolases"/>
    <property type="match status" value="1"/>
</dbReference>
<feature type="binding site" evidence="7">
    <location>
        <position position="72"/>
    </location>
    <ligand>
        <name>Zn(2+)</name>
        <dbReference type="ChEBI" id="CHEBI:29105"/>
    </ligand>
</feature>
<feature type="binding site" evidence="7">
    <location>
        <position position="177"/>
    </location>
    <ligand>
        <name>4-imidazolone-5-propanoate</name>
        <dbReference type="ChEBI" id="CHEBI:77893"/>
    </ligand>
</feature>
<keyword evidence="2 7" id="KW-0479">Metal-binding</keyword>
<organism evidence="9 10">
    <name type="scientific">Candidatus Raskinella chloraquaticus</name>
    <dbReference type="NCBI Taxonomy" id="1951219"/>
    <lineage>
        <taxon>Bacteria</taxon>
        <taxon>Pseudomonadati</taxon>
        <taxon>Pseudomonadota</taxon>
        <taxon>Alphaproteobacteria</taxon>
        <taxon>Hyphomicrobiales</taxon>
        <taxon>Phreatobacteraceae</taxon>
        <taxon>Candidatus Raskinella</taxon>
    </lineage>
</organism>
<dbReference type="AlphaFoldDB" id="A0A1W9HQ61"/>
<comment type="subcellular location">
    <subcellularLocation>
        <location evidence="7">Cytoplasm</location>
    </subcellularLocation>
</comment>
<dbReference type="Proteomes" id="UP000192872">
    <property type="component" value="Unassembled WGS sequence"/>
</dbReference>
<dbReference type="InterPro" id="IPR006680">
    <property type="entry name" value="Amidohydro-rel"/>
</dbReference>
<feature type="binding site" evidence="7">
    <location>
        <position position="74"/>
    </location>
    <ligand>
        <name>Zn(2+)</name>
        <dbReference type="ChEBI" id="CHEBI:29105"/>
    </ligand>
</feature>
<protein>
    <recommendedName>
        <fullName evidence="1 7">Imidazolonepropionase</fullName>
        <ecNumber evidence="1 7">3.5.2.7</ecNumber>
    </recommendedName>
    <alternativeName>
        <fullName evidence="7">Imidazolone-5-propionate hydrolase</fullName>
    </alternativeName>
</protein>
<comment type="catalytic activity">
    <reaction evidence="7">
        <text>4-imidazolone-5-propanoate + H2O = N-formimidoyl-L-glutamate</text>
        <dbReference type="Rhea" id="RHEA:23660"/>
        <dbReference type="ChEBI" id="CHEBI:15377"/>
        <dbReference type="ChEBI" id="CHEBI:58928"/>
        <dbReference type="ChEBI" id="CHEBI:77893"/>
        <dbReference type="EC" id="3.5.2.7"/>
    </reaction>
</comment>
<dbReference type="Pfam" id="PF01979">
    <property type="entry name" value="Amidohydro_1"/>
    <property type="match status" value="1"/>
</dbReference>
<keyword evidence="3 7" id="KW-0378">Hydrolase</keyword>
<keyword evidence="4 7" id="KW-0369">Histidine metabolism</keyword>
<reference evidence="9 10" key="1">
    <citation type="journal article" date="2017" name="Water Res.">
        <title>Comammox in drinking water systems.</title>
        <authorList>
            <person name="Wang Y."/>
            <person name="Ma L."/>
            <person name="Mao Y."/>
            <person name="Jiang X."/>
            <person name="Xia Y."/>
            <person name="Yu K."/>
            <person name="Li B."/>
            <person name="Zhang T."/>
        </authorList>
    </citation>
    <scope>NUCLEOTIDE SEQUENCE [LARGE SCALE GENOMIC DNA]</scope>
    <source>
        <strain evidence="9">SG_bin8</strain>
    </source>
</reference>
<dbReference type="GO" id="GO:0019557">
    <property type="term" value="P:L-histidine catabolic process to glutamate and formate"/>
    <property type="evidence" value="ECO:0007669"/>
    <property type="project" value="UniProtKB-UniPathway"/>
</dbReference>
<dbReference type="GO" id="GO:0005737">
    <property type="term" value="C:cytoplasm"/>
    <property type="evidence" value="ECO:0007669"/>
    <property type="project" value="UniProtKB-SubCell"/>
</dbReference>
<feature type="binding site" evidence="7">
    <location>
        <position position="242"/>
    </location>
    <ligand>
        <name>Zn(2+)</name>
        <dbReference type="ChEBI" id="CHEBI:29105"/>
    </ligand>
</feature>
<feature type="binding site" evidence="7">
    <location>
        <position position="245"/>
    </location>
    <ligand>
        <name>4-imidazolone-5-propanoate</name>
        <dbReference type="ChEBI" id="CHEBI:77893"/>
    </ligand>
</feature>
<feature type="binding site" evidence="7">
    <location>
        <position position="74"/>
    </location>
    <ligand>
        <name>Fe(3+)</name>
        <dbReference type="ChEBI" id="CHEBI:29034"/>
    </ligand>
</feature>
<feature type="binding site" evidence="7">
    <location>
        <position position="317"/>
    </location>
    <ligand>
        <name>Zn(2+)</name>
        <dbReference type="ChEBI" id="CHEBI:29105"/>
    </ligand>
</feature>
<proteinExistence type="inferred from homology"/>
<keyword evidence="5 7" id="KW-0862">Zinc</keyword>
<dbReference type="InterPro" id="IPR005920">
    <property type="entry name" value="HutI"/>
</dbReference>
<comment type="function">
    <text evidence="7">Catalyzes the hydrolytic cleavage of the carbon-nitrogen bond in imidazolone-5-propanoate to yield N-formimidoyl-L-glutamate. It is the third step in the universal histidine degradation pathway.</text>
</comment>
<name>A0A1W9HQ61_9HYPH</name>
<feature type="binding site" evidence="7">
    <location>
        <position position="72"/>
    </location>
    <ligand>
        <name>Fe(3+)</name>
        <dbReference type="ChEBI" id="CHEBI:29034"/>
    </ligand>
</feature>
<dbReference type="GO" id="GO:0005506">
    <property type="term" value="F:iron ion binding"/>
    <property type="evidence" value="ECO:0007669"/>
    <property type="project" value="UniProtKB-UniRule"/>
</dbReference>
<dbReference type="GO" id="GO:0050480">
    <property type="term" value="F:imidazolonepropionase activity"/>
    <property type="evidence" value="ECO:0007669"/>
    <property type="project" value="UniProtKB-UniRule"/>
</dbReference>
<feature type="binding site" evidence="7">
    <location>
        <position position="144"/>
    </location>
    <ligand>
        <name>N-formimidoyl-L-glutamate</name>
        <dbReference type="ChEBI" id="CHEBI:58928"/>
    </ligand>
</feature>
<keyword evidence="7" id="KW-0963">Cytoplasm</keyword>
<evidence type="ECO:0000256" key="7">
    <source>
        <dbReference type="HAMAP-Rule" id="MF_00372"/>
    </source>
</evidence>
<dbReference type="FunFam" id="3.20.20.140:FF:000007">
    <property type="entry name" value="Imidazolonepropionase"/>
    <property type="match status" value="1"/>
</dbReference>
<accession>A0A1W9HQ61</accession>
<evidence type="ECO:0000313" key="9">
    <source>
        <dbReference type="EMBL" id="OQW49579.1"/>
    </source>
</evidence>
<feature type="binding site" evidence="7">
    <location>
        <position position="144"/>
    </location>
    <ligand>
        <name>4-imidazolone-5-propanoate</name>
        <dbReference type="ChEBI" id="CHEBI:77893"/>
    </ligand>
</feature>
<evidence type="ECO:0000256" key="5">
    <source>
        <dbReference type="ARBA" id="ARBA00022833"/>
    </source>
</evidence>
<dbReference type="SUPFAM" id="SSF51338">
    <property type="entry name" value="Composite domain of metallo-dependent hydrolases"/>
    <property type="match status" value="1"/>
</dbReference>
<feature type="binding site" evidence="7">
    <location>
        <position position="321"/>
    </location>
    <ligand>
        <name>N-formimidoyl-L-glutamate</name>
        <dbReference type="ChEBI" id="CHEBI:58928"/>
    </ligand>
</feature>
<dbReference type="EC" id="3.5.2.7" evidence="1 7"/>
<dbReference type="SUPFAM" id="SSF51556">
    <property type="entry name" value="Metallo-dependent hydrolases"/>
    <property type="match status" value="1"/>
</dbReference>
<keyword evidence="6 7" id="KW-0408">Iron</keyword>
<dbReference type="PANTHER" id="PTHR42752">
    <property type="entry name" value="IMIDAZOLONEPROPIONASE"/>
    <property type="match status" value="1"/>
</dbReference>
<feature type="binding site" evidence="7">
    <location>
        <position position="319"/>
    </location>
    <ligand>
        <name>N-formimidoyl-L-glutamate</name>
        <dbReference type="ChEBI" id="CHEBI:58928"/>
    </ligand>
</feature>
<evidence type="ECO:0000256" key="1">
    <source>
        <dbReference type="ARBA" id="ARBA00012864"/>
    </source>
</evidence>
<dbReference type="NCBIfam" id="TIGR01224">
    <property type="entry name" value="hutI"/>
    <property type="match status" value="1"/>
</dbReference>
<gene>
    <name evidence="7" type="primary">hutI</name>
    <name evidence="9" type="ORF">A4S15_02300</name>
</gene>
<evidence type="ECO:0000256" key="2">
    <source>
        <dbReference type="ARBA" id="ARBA00022723"/>
    </source>
</evidence>
<comment type="caution">
    <text evidence="9">The sequence shown here is derived from an EMBL/GenBank/DDBJ whole genome shotgun (WGS) entry which is preliminary data.</text>
</comment>
<dbReference type="GO" id="GO:0008270">
    <property type="term" value="F:zinc ion binding"/>
    <property type="evidence" value="ECO:0007669"/>
    <property type="project" value="UniProtKB-UniRule"/>
</dbReference>
<dbReference type="InterPro" id="IPR032466">
    <property type="entry name" value="Metal_Hydrolase"/>
</dbReference>
<dbReference type="UniPathway" id="UPA00379">
    <property type="reaction ID" value="UER00551"/>
</dbReference>
<feature type="binding site" evidence="7">
    <location>
        <position position="322"/>
    </location>
    <ligand>
        <name>4-imidazolone-5-propanoate</name>
        <dbReference type="ChEBI" id="CHEBI:77893"/>
    </ligand>
</feature>
<dbReference type="GO" id="GO:0019556">
    <property type="term" value="P:L-histidine catabolic process to glutamate and formamide"/>
    <property type="evidence" value="ECO:0007669"/>
    <property type="project" value="UniProtKB-UniRule"/>
</dbReference>
<dbReference type="PANTHER" id="PTHR42752:SF1">
    <property type="entry name" value="IMIDAZOLONEPROPIONASE-RELATED"/>
    <property type="match status" value="1"/>
</dbReference>
<comment type="cofactor">
    <cofactor evidence="7">
        <name>Zn(2+)</name>
        <dbReference type="ChEBI" id="CHEBI:29105"/>
    </cofactor>
    <cofactor evidence="7">
        <name>Fe(3+)</name>
        <dbReference type="ChEBI" id="CHEBI:29034"/>
    </cofactor>
    <text evidence="7">Binds 1 zinc or iron ion per subunit.</text>
</comment>
<comment type="similarity">
    <text evidence="7">Belongs to the metallo-dependent hydrolases superfamily. HutI family.</text>
</comment>
<dbReference type="STRING" id="1827387.A4S15_02300"/>
<sequence>MTQNLALFTARRIATMEALDRPYGLIENGAIGVENGMIAYVGASDQIPARFATLPRHDFGNRLVTPALIDCHTHLIHGGNRAHEFEMRLKGATYEEVARAGGGILSTVRATRAATVDELVESALPRLDGLIAEGVSMVEIKSGYGLTIDSECTMLRAARRLSSLRPIDIRASYLAAHAVPPEYAGRADAYIDEVCIPGLRVAHAEGLVDAVDGFCEGIAFSTTQMARLFSEAKRLGLPVKLHAEQLSNRGGAKLAASFGALSCEHLEYVDDEGIAAMAAAGCVAVLLPGAFYTLREKQMPPVDGFRQAGVPIAVSTDLNPGSSPLGSLLLAMNMACTLFRMTPEEALAGTTRHAARALGCDDRGRIAAGLKADLAVWNCAEPAELSYRFGVNPLHARIIGGCL</sequence>
<evidence type="ECO:0000256" key="6">
    <source>
        <dbReference type="ARBA" id="ARBA00023004"/>
    </source>
</evidence>
<dbReference type="InterPro" id="IPR011059">
    <property type="entry name" value="Metal-dep_hydrolase_composite"/>
</dbReference>
<dbReference type="EMBL" id="LWDL01000031">
    <property type="protein sequence ID" value="OQW49579.1"/>
    <property type="molecule type" value="Genomic_DNA"/>
</dbReference>
<evidence type="ECO:0000256" key="4">
    <source>
        <dbReference type="ARBA" id="ARBA00022808"/>
    </source>
</evidence>